<proteinExistence type="predicted"/>
<protein>
    <submittedName>
        <fullName evidence="1">Uncharacterized protein</fullName>
    </submittedName>
</protein>
<name>A0ACC2TLY0_9FUNG</name>
<dbReference type="Proteomes" id="UP001165960">
    <property type="component" value="Unassembled WGS sequence"/>
</dbReference>
<reference evidence="1" key="1">
    <citation type="submission" date="2022-04" db="EMBL/GenBank/DDBJ databases">
        <title>Genome of the entomopathogenic fungus Entomophthora muscae.</title>
        <authorList>
            <person name="Elya C."/>
            <person name="Lovett B.R."/>
            <person name="Lee E."/>
            <person name="Macias A.M."/>
            <person name="Hajek A.E."/>
            <person name="De Bivort B.L."/>
            <person name="Kasson M.T."/>
            <person name="De Fine Licht H.H."/>
            <person name="Stajich J.E."/>
        </authorList>
    </citation>
    <scope>NUCLEOTIDE SEQUENCE</scope>
    <source>
        <strain evidence="1">Berkeley</strain>
    </source>
</reference>
<evidence type="ECO:0000313" key="2">
    <source>
        <dbReference type="Proteomes" id="UP001165960"/>
    </source>
</evidence>
<evidence type="ECO:0000313" key="1">
    <source>
        <dbReference type="EMBL" id="KAJ9075496.1"/>
    </source>
</evidence>
<organism evidence="1 2">
    <name type="scientific">Entomophthora muscae</name>
    <dbReference type="NCBI Taxonomy" id="34485"/>
    <lineage>
        <taxon>Eukaryota</taxon>
        <taxon>Fungi</taxon>
        <taxon>Fungi incertae sedis</taxon>
        <taxon>Zoopagomycota</taxon>
        <taxon>Entomophthoromycotina</taxon>
        <taxon>Entomophthoromycetes</taxon>
        <taxon>Entomophthorales</taxon>
        <taxon>Entomophthoraceae</taxon>
        <taxon>Entomophthora</taxon>
    </lineage>
</organism>
<gene>
    <name evidence="1" type="ORF">DSO57_1035591</name>
</gene>
<dbReference type="EMBL" id="QTSX02002448">
    <property type="protein sequence ID" value="KAJ9075496.1"/>
    <property type="molecule type" value="Genomic_DNA"/>
</dbReference>
<sequence length="433" mass="49840">MTFEDIPWHILEEVFQQLKAVEVQRCRVVCRFWNSVICWEPFVSLCVGVSGEDRHGFQQYGANVARVIVCDAAPAKMKMIAKYCKRVLELEMVGVDANMSYEDESRLANCVDEIHAKYITVFSQDILNDDVVLSMGNLTCLSSSCKYSHREMVTFLKNTAIPNIKSLELEFEAADNSIYMLMSETFMFLKRVTFTCLFRSPQVKYLLFPPIHTLREVDVSLKFSNVRNYYYPDIETANIHKAHFKSEAHVCFFPSGSPVFEKTKVVSLDLEISLHEQFHVVFPSAFSLALTSTPQSTIPRTVYELKTLKALTLVVFESGWEDIGWQPSITHLKIDDSGDQGPVLLRWLTAALPSLYQLKINHLQVDIWTHEINQLQLSFPSLIVFETTSRLTRSFYWALANASQQLRLIRSPRHAHSMQTFHTNFSQIDMEYL</sequence>
<accession>A0ACC2TLY0</accession>
<comment type="caution">
    <text evidence="1">The sequence shown here is derived from an EMBL/GenBank/DDBJ whole genome shotgun (WGS) entry which is preliminary data.</text>
</comment>
<keyword evidence="2" id="KW-1185">Reference proteome</keyword>